<organism evidence="1 2">
    <name type="scientific">Euzebya pacifica</name>
    <dbReference type="NCBI Taxonomy" id="1608957"/>
    <lineage>
        <taxon>Bacteria</taxon>
        <taxon>Bacillati</taxon>
        <taxon>Actinomycetota</taxon>
        <taxon>Nitriliruptoria</taxon>
        <taxon>Euzebyales</taxon>
    </lineage>
</organism>
<reference evidence="1 2" key="1">
    <citation type="submission" date="2018-09" db="EMBL/GenBank/DDBJ databases">
        <title>Complete genome sequence of Euzebya sp. DY32-46 isolated from seawater of Pacific Ocean.</title>
        <authorList>
            <person name="Xu L."/>
            <person name="Wu Y.-H."/>
            <person name="Xu X.-W."/>
        </authorList>
    </citation>
    <scope>NUCLEOTIDE SEQUENCE [LARGE SCALE GENOMIC DNA]</scope>
    <source>
        <strain evidence="1 2">DY32-46</strain>
    </source>
</reference>
<evidence type="ECO:0000313" key="2">
    <source>
        <dbReference type="Proteomes" id="UP000264006"/>
    </source>
</evidence>
<dbReference type="Proteomes" id="UP000264006">
    <property type="component" value="Chromosome"/>
</dbReference>
<dbReference type="AlphaFoldDB" id="A0A346XY75"/>
<name>A0A346XY75_9ACTN</name>
<gene>
    <name evidence="1" type="ORF">DVS28_a2491</name>
</gene>
<sequence length="116" mass="13321">MQGSLRKTPPAPFELRPGDRVRIKSREEIEATLDANNANRGLIFDVEELRFCGQEATVLQRVDRIIDERTGRMIDFKSDAYVLDGIVCPGDYHRLCARGIYSYWRAVWLEKLPPAP</sequence>
<accession>A0A346XY75</accession>
<dbReference type="EMBL" id="CP031165">
    <property type="protein sequence ID" value="AXV07172.1"/>
    <property type="molecule type" value="Genomic_DNA"/>
</dbReference>
<evidence type="ECO:0000313" key="1">
    <source>
        <dbReference type="EMBL" id="AXV07172.1"/>
    </source>
</evidence>
<dbReference type="KEGG" id="euz:DVS28_a2491"/>
<keyword evidence="2" id="KW-1185">Reference proteome</keyword>
<protein>
    <submittedName>
        <fullName evidence="1">Uncharacterized protein</fullName>
    </submittedName>
</protein>
<proteinExistence type="predicted"/>